<evidence type="ECO:0000256" key="4">
    <source>
        <dbReference type="ARBA" id="ARBA00022729"/>
    </source>
</evidence>
<dbReference type="Gene3D" id="2.40.10.10">
    <property type="entry name" value="Trypsin-like serine proteases"/>
    <property type="match status" value="1"/>
</dbReference>
<dbReference type="AlphaFoldDB" id="U5ESE3"/>
<name>U5ESE3_9DIPT</name>
<sequence>MLFNQFRNLILILIIILLKKCNFNNAQDVGDLCIVQRTGGPGICKLVSNCASVIDDIRNRRNPPTKCGFQDKVQIVCCPDDVVLSTTTSKTIGELPPDPIMDRMKTNGTKISEKCMEYGEAVYIKEYVTSLGLSDSTRVQKVDKCGHTAVELIVDGVAAKSREFPHMAIIGFGDEPKIEYLCGGSLVSDRFIITAGHCLYSEELGDAKVARLGELSLNSTEDEAFPEDFKVIETIPHPEYKASVRYNDIALLKLDRKVIFSPYIRPICLPQQAEIRQKRAIATGWGKIGYSEASSEILLKVTLDLFTHDECTTHFTPNRRLADGIIETSQLCAGSRDSSKDTCQGDSGGPLQVYNEEVYCTYTIIGITSFGKYCGLAGTPGVYTKVYPYIPWIQNIIWS</sequence>
<dbReference type="PROSITE" id="PS00135">
    <property type="entry name" value="TRYPSIN_SER"/>
    <property type="match status" value="1"/>
</dbReference>
<dbReference type="PANTHER" id="PTHR24258">
    <property type="entry name" value="SERINE PROTEASE-RELATED"/>
    <property type="match status" value="1"/>
</dbReference>
<evidence type="ECO:0000256" key="1">
    <source>
        <dbReference type="ARBA" id="ARBA00004613"/>
    </source>
</evidence>
<proteinExistence type="evidence at transcript level"/>
<dbReference type="GO" id="GO:0006508">
    <property type="term" value="P:proteolysis"/>
    <property type="evidence" value="ECO:0007669"/>
    <property type="project" value="UniProtKB-KW"/>
</dbReference>
<evidence type="ECO:0000313" key="12">
    <source>
        <dbReference type="EMBL" id="JAB56589.1"/>
    </source>
</evidence>
<feature type="signal peptide" evidence="10">
    <location>
        <begin position="1"/>
        <end position="26"/>
    </location>
</feature>
<dbReference type="SUPFAM" id="SSF50494">
    <property type="entry name" value="Trypsin-like serine proteases"/>
    <property type="match status" value="1"/>
</dbReference>
<evidence type="ECO:0000256" key="5">
    <source>
        <dbReference type="ARBA" id="ARBA00022801"/>
    </source>
</evidence>
<dbReference type="InterPro" id="IPR043504">
    <property type="entry name" value="Peptidase_S1_PA_chymotrypsin"/>
</dbReference>
<evidence type="ECO:0000259" key="11">
    <source>
        <dbReference type="PROSITE" id="PS50240"/>
    </source>
</evidence>
<evidence type="ECO:0000256" key="6">
    <source>
        <dbReference type="ARBA" id="ARBA00022825"/>
    </source>
</evidence>
<dbReference type="InterPro" id="IPR001254">
    <property type="entry name" value="Trypsin_dom"/>
</dbReference>
<reference evidence="12" key="1">
    <citation type="journal article" date="2014" name="Insect Biochem. Mol. Biol.">
        <title>An insight into the sialome of the frog biting fly, Corethrella appendiculata.</title>
        <authorList>
            <person name="Ribeiro J.M.C."/>
            <person name="Chagas A.C."/>
            <person name="Pham V.M."/>
            <person name="Lounibos L.P."/>
            <person name="Calvo E."/>
        </authorList>
    </citation>
    <scope>NUCLEOTIDE SEQUENCE</scope>
    <source>
        <tissue evidence="12">Salivary glands</tissue>
    </source>
</reference>
<dbReference type="CDD" id="cd00190">
    <property type="entry name" value="Tryp_SPc"/>
    <property type="match status" value="1"/>
</dbReference>
<dbReference type="SMART" id="SM00680">
    <property type="entry name" value="CLIP"/>
    <property type="match status" value="1"/>
</dbReference>
<organism evidence="12">
    <name type="scientific">Corethrella appendiculata</name>
    <dbReference type="NCBI Taxonomy" id="1370023"/>
    <lineage>
        <taxon>Eukaryota</taxon>
        <taxon>Metazoa</taxon>
        <taxon>Ecdysozoa</taxon>
        <taxon>Arthropoda</taxon>
        <taxon>Hexapoda</taxon>
        <taxon>Insecta</taxon>
        <taxon>Pterygota</taxon>
        <taxon>Neoptera</taxon>
        <taxon>Endopterygota</taxon>
        <taxon>Diptera</taxon>
        <taxon>Nematocera</taxon>
        <taxon>Culicoidea</taxon>
        <taxon>Chaoboridae</taxon>
        <taxon>Corethrella</taxon>
    </lineage>
</organism>
<feature type="chain" id="PRO_5004660041" evidence="10">
    <location>
        <begin position="27"/>
        <end position="399"/>
    </location>
</feature>
<keyword evidence="2" id="KW-0964">Secreted</keyword>
<dbReference type="PROSITE" id="PS00134">
    <property type="entry name" value="TRYPSIN_HIS"/>
    <property type="match status" value="1"/>
</dbReference>
<dbReference type="GO" id="GO:0004252">
    <property type="term" value="F:serine-type endopeptidase activity"/>
    <property type="evidence" value="ECO:0007669"/>
    <property type="project" value="InterPro"/>
</dbReference>
<keyword evidence="6 9" id="KW-0720">Serine protease</keyword>
<protein>
    <submittedName>
        <fullName evidence="12">Putative trypsin-like serine protease</fullName>
    </submittedName>
</protein>
<keyword evidence="5 9" id="KW-0378">Hydrolase</keyword>
<dbReference type="GO" id="GO:0050832">
    <property type="term" value="P:defense response to fungus"/>
    <property type="evidence" value="ECO:0007669"/>
    <property type="project" value="UniProtKB-ARBA"/>
</dbReference>
<dbReference type="PROSITE" id="PS50240">
    <property type="entry name" value="TRYPSIN_DOM"/>
    <property type="match status" value="1"/>
</dbReference>
<feature type="domain" description="Peptidase S1" evidence="11">
    <location>
        <begin position="153"/>
        <end position="398"/>
    </location>
</feature>
<comment type="subcellular location">
    <subcellularLocation>
        <location evidence="1">Secreted</location>
    </subcellularLocation>
</comment>
<comment type="similarity">
    <text evidence="8">Belongs to the peptidase S1 family. CLIP subfamily.</text>
</comment>
<dbReference type="SMART" id="SM00020">
    <property type="entry name" value="Tryp_SPc"/>
    <property type="match status" value="1"/>
</dbReference>
<keyword evidence="4 10" id="KW-0732">Signal</keyword>
<dbReference type="InterPro" id="IPR001314">
    <property type="entry name" value="Peptidase_S1A"/>
</dbReference>
<evidence type="ECO:0000256" key="2">
    <source>
        <dbReference type="ARBA" id="ARBA00022525"/>
    </source>
</evidence>
<dbReference type="InterPro" id="IPR033116">
    <property type="entry name" value="TRYPSIN_SER"/>
</dbReference>
<evidence type="ECO:0000256" key="9">
    <source>
        <dbReference type="RuleBase" id="RU363034"/>
    </source>
</evidence>
<accession>U5ESE3</accession>
<evidence type="ECO:0000256" key="3">
    <source>
        <dbReference type="ARBA" id="ARBA00022670"/>
    </source>
</evidence>
<dbReference type="FunFam" id="2.40.10.10:FF:000015">
    <property type="entry name" value="Atrial natriuretic peptide-converting enzyme"/>
    <property type="match status" value="1"/>
</dbReference>
<dbReference type="PRINTS" id="PR00722">
    <property type="entry name" value="CHYMOTRYPSIN"/>
</dbReference>
<evidence type="ECO:0000256" key="10">
    <source>
        <dbReference type="SAM" id="SignalP"/>
    </source>
</evidence>
<dbReference type="InterPro" id="IPR022700">
    <property type="entry name" value="CLIP"/>
</dbReference>
<keyword evidence="7" id="KW-1015">Disulfide bond</keyword>
<evidence type="ECO:0000256" key="7">
    <source>
        <dbReference type="ARBA" id="ARBA00023157"/>
    </source>
</evidence>
<keyword evidence="3 9" id="KW-0645">Protease</keyword>
<dbReference type="InterPro" id="IPR009003">
    <property type="entry name" value="Peptidase_S1_PA"/>
</dbReference>
<dbReference type="PANTHER" id="PTHR24258:SF136">
    <property type="entry name" value="GH06673P-RELATED"/>
    <property type="match status" value="1"/>
</dbReference>
<evidence type="ECO:0000256" key="8">
    <source>
        <dbReference type="ARBA" id="ARBA00024195"/>
    </source>
</evidence>
<dbReference type="InterPro" id="IPR018114">
    <property type="entry name" value="TRYPSIN_HIS"/>
</dbReference>
<dbReference type="GO" id="GO:0160032">
    <property type="term" value="P:Toll receptor ligand protein activation cascade"/>
    <property type="evidence" value="ECO:0007669"/>
    <property type="project" value="UniProtKB-ARBA"/>
</dbReference>
<dbReference type="Pfam" id="PF00089">
    <property type="entry name" value="Trypsin"/>
    <property type="match status" value="1"/>
</dbReference>
<dbReference type="GO" id="GO:0035008">
    <property type="term" value="P:positive regulation of melanization defense response"/>
    <property type="evidence" value="ECO:0007669"/>
    <property type="project" value="UniProtKB-ARBA"/>
</dbReference>
<dbReference type="EMBL" id="GANO01003282">
    <property type="protein sequence ID" value="JAB56589.1"/>
    <property type="molecule type" value="mRNA"/>
</dbReference>
<dbReference type="GO" id="GO:0005576">
    <property type="term" value="C:extracellular region"/>
    <property type="evidence" value="ECO:0007669"/>
    <property type="project" value="UniProtKB-SubCell"/>
</dbReference>